<evidence type="ECO:0000259" key="1">
    <source>
        <dbReference type="Pfam" id="PF00534"/>
    </source>
</evidence>
<dbReference type="PANTHER" id="PTHR45947">
    <property type="entry name" value="SULFOQUINOVOSYL TRANSFERASE SQD2"/>
    <property type="match status" value="1"/>
</dbReference>
<accession>A0A1F5MIS0</accession>
<dbReference type="PANTHER" id="PTHR45947:SF3">
    <property type="entry name" value="SULFOQUINOVOSYL TRANSFERASE SQD2"/>
    <property type="match status" value="1"/>
</dbReference>
<sequence length="374" mass="41575">MKVALVHDYLKEYGGAERVLETLHEIFPEAPIYVAYKNLNGLGSHKERVKKWSANGGIKSSWIQYLPFANNLISYLKIIAPNLFAGIDLSSYDLVISSCNTYFSKAVKVGKNTLHISYIHTPPRYLYGFTTTISYKNPILKALAEIGHHYLRIKDFEVSQQPDILVANSKAVQARITKFYRRDSVIIYPPIDIERFKAARVVGEGGYYLSVSRLVRGKGVEIIVKACSDLGLPLKVVGNGSQLEELRKMAGKTVEFLGAVSDSHLPGIYASAGALVLAAEDEDFGITPVEAMASGTPVLALRSGGYLETLSEGITGEFFDEPTTASLAQALKDFDFRKYKYEELVNRAEKFSKNRFKQAVLKLVEENNRKGDNK</sequence>
<dbReference type="InterPro" id="IPR001296">
    <property type="entry name" value="Glyco_trans_1"/>
</dbReference>
<name>A0A1F5MIS0_9BACT</name>
<dbReference type="AlphaFoldDB" id="A0A1F5MIS0"/>
<evidence type="ECO:0000313" key="3">
    <source>
        <dbReference type="Proteomes" id="UP000178017"/>
    </source>
</evidence>
<dbReference type="InterPro" id="IPR050194">
    <property type="entry name" value="Glycosyltransferase_grp1"/>
</dbReference>
<dbReference type="Pfam" id="PF00534">
    <property type="entry name" value="Glycos_transf_1"/>
    <property type="match status" value="1"/>
</dbReference>
<comment type="caution">
    <text evidence="2">The sequence shown here is derived from an EMBL/GenBank/DDBJ whole genome shotgun (WGS) entry which is preliminary data.</text>
</comment>
<proteinExistence type="predicted"/>
<organism evidence="2 3">
    <name type="scientific">Candidatus Daviesbacteria bacterium RIFCSPLOWO2_01_FULL_40_24</name>
    <dbReference type="NCBI Taxonomy" id="1797787"/>
    <lineage>
        <taxon>Bacteria</taxon>
        <taxon>Candidatus Daviesiibacteriota</taxon>
    </lineage>
</organism>
<dbReference type="Proteomes" id="UP000178017">
    <property type="component" value="Unassembled WGS sequence"/>
</dbReference>
<dbReference type="SUPFAM" id="SSF53756">
    <property type="entry name" value="UDP-Glycosyltransferase/glycogen phosphorylase"/>
    <property type="match status" value="1"/>
</dbReference>
<feature type="domain" description="Glycosyl transferase family 1" evidence="1">
    <location>
        <begin position="203"/>
        <end position="349"/>
    </location>
</feature>
<reference evidence="2 3" key="1">
    <citation type="journal article" date="2016" name="Nat. Commun.">
        <title>Thousands of microbial genomes shed light on interconnected biogeochemical processes in an aquifer system.</title>
        <authorList>
            <person name="Anantharaman K."/>
            <person name="Brown C.T."/>
            <person name="Hug L.A."/>
            <person name="Sharon I."/>
            <person name="Castelle C.J."/>
            <person name="Probst A.J."/>
            <person name="Thomas B.C."/>
            <person name="Singh A."/>
            <person name="Wilkins M.J."/>
            <person name="Karaoz U."/>
            <person name="Brodie E.L."/>
            <person name="Williams K.H."/>
            <person name="Hubbard S.S."/>
            <person name="Banfield J.F."/>
        </authorList>
    </citation>
    <scope>NUCLEOTIDE SEQUENCE [LARGE SCALE GENOMIC DNA]</scope>
</reference>
<dbReference type="Gene3D" id="3.40.50.2000">
    <property type="entry name" value="Glycogen Phosphorylase B"/>
    <property type="match status" value="2"/>
</dbReference>
<dbReference type="EMBL" id="MFDO01000021">
    <property type="protein sequence ID" value="OGE65248.1"/>
    <property type="molecule type" value="Genomic_DNA"/>
</dbReference>
<gene>
    <name evidence="2" type="ORF">A3B49_02355</name>
</gene>
<evidence type="ECO:0000313" key="2">
    <source>
        <dbReference type="EMBL" id="OGE65248.1"/>
    </source>
</evidence>
<dbReference type="GO" id="GO:0016757">
    <property type="term" value="F:glycosyltransferase activity"/>
    <property type="evidence" value="ECO:0007669"/>
    <property type="project" value="InterPro"/>
</dbReference>
<protein>
    <recommendedName>
        <fullName evidence="1">Glycosyl transferase family 1 domain-containing protein</fullName>
    </recommendedName>
</protein>